<gene>
    <name evidence="2" type="ORF">SAMN05444412_10270</name>
</gene>
<keyword evidence="3" id="KW-1185">Reference proteome</keyword>
<feature type="transmembrane region" description="Helical" evidence="1">
    <location>
        <begin position="12"/>
        <end position="29"/>
    </location>
</feature>
<accession>A0A1H3LIH5</accession>
<dbReference type="EMBL" id="FNQC01000002">
    <property type="protein sequence ID" value="SDY63969.1"/>
    <property type="molecule type" value="Genomic_DNA"/>
</dbReference>
<evidence type="ECO:0000256" key="1">
    <source>
        <dbReference type="SAM" id="Phobius"/>
    </source>
</evidence>
<organism evidence="2 3">
    <name type="scientific">Rhodonellum ikkaensis</name>
    <dbReference type="NCBI Taxonomy" id="336829"/>
    <lineage>
        <taxon>Bacteria</taxon>
        <taxon>Pseudomonadati</taxon>
        <taxon>Bacteroidota</taxon>
        <taxon>Cytophagia</taxon>
        <taxon>Cytophagales</taxon>
        <taxon>Cytophagaceae</taxon>
        <taxon>Rhodonellum</taxon>
    </lineage>
</organism>
<evidence type="ECO:0000313" key="3">
    <source>
        <dbReference type="Proteomes" id="UP000199663"/>
    </source>
</evidence>
<sequence>MNTKLNKIAKTVAMGIFFMALFLNVKFTLENPFITIDNAALAQSSSSSGGGESWICCKSNSEGCGTYDGSMWFDRDYRLFSSSTCP</sequence>
<dbReference type="Proteomes" id="UP000199663">
    <property type="component" value="Unassembled WGS sequence"/>
</dbReference>
<proteinExistence type="predicted"/>
<name>A0A1H3LIH5_9BACT</name>
<keyword evidence="1" id="KW-0472">Membrane</keyword>
<comment type="caution">
    <text evidence="2">The sequence shown here is derived from an EMBL/GenBank/DDBJ whole genome shotgun (WGS) entry which is preliminary data.</text>
</comment>
<protein>
    <submittedName>
        <fullName evidence="2">Uncharacterized protein</fullName>
    </submittedName>
</protein>
<keyword evidence="1" id="KW-1133">Transmembrane helix</keyword>
<keyword evidence="1" id="KW-0812">Transmembrane</keyword>
<dbReference type="RefSeq" id="WP_139189614.1">
    <property type="nucleotide sequence ID" value="NZ_FNQC01000002.1"/>
</dbReference>
<reference evidence="2 3" key="1">
    <citation type="submission" date="2016-10" db="EMBL/GenBank/DDBJ databases">
        <authorList>
            <person name="Varghese N."/>
            <person name="Submissions S."/>
        </authorList>
    </citation>
    <scope>NUCLEOTIDE SEQUENCE [LARGE SCALE GENOMIC DNA]</scope>
    <source>
        <strain evidence="2 3">DSM 17997</strain>
    </source>
</reference>
<evidence type="ECO:0000313" key="2">
    <source>
        <dbReference type="EMBL" id="SDY63969.1"/>
    </source>
</evidence>